<evidence type="ECO:0000259" key="8">
    <source>
        <dbReference type="PROSITE" id="PS50003"/>
    </source>
</evidence>
<evidence type="ECO:0000256" key="2">
    <source>
        <dbReference type="ARBA" id="ARBA00004198"/>
    </source>
</evidence>
<evidence type="ECO:0000256" key="7">
    <source>
        <dbReference type="SAM" id="MobiDB-lite"/>
    </source>
</evidence>
<dbReference type="GO" id="GO:0016020">
    <property type="term" value="C:membrane"/>
    <property type="evidence" value="ECO:0007669"/>
    <property type="project" value="UniProtKB-SubCell"/>
</dbReference>
<evidence type="ECO:0000256" key="5">
    <source>
        <dbReference type="ARBA" id="ARBA00023034"/>
    </source>
</evidence>
<evidence type="ECO:0000256" key="4">
    <source>
        <dbReference type="ARBA" id="ARBA00022448"/>
    </source>
</evidence>
<keyword evidence="6" id="KW-0472">Membrane</keyword>
<dbReference type="Gene3D" id="2.30.29.30">
    <property type="entry name" value="Pleckstrin-homology domain (PH domain)/Phosphotyrosine-binding domain (PTB)"/>
    <property type="match status" value="1"/>
</dbReference>
<keyword evidence="4" id="KW-0813">Transport</keyword>
<dbReference type="GO" id="GO:1902387">
    <property type="term" value="F:ceramide 1-phosphate binding"/>
    <property type="evidence" value="ECO:0007669"/>
    <property type="project" value="TreeGrafter"/>
</dbReference>
<dbReference type="GeneID" id="111122024"/>
<dbReference type="InterPro" id="IPR014830">
    <property type="entry name" value="Glycolipid_transfer_prot_dom"/>
</dbReference>
<reference evidence="10" key="1">
    <citation type="submission" date="2025-08" db="UniProtKB">
        <authorList>
            <consortium name="RefSeq"/>
        </authorList>
    </citation>
    <scope>IDENTIFICATION</scope>
    <source>
        <tissue evidence="10">Whole sample</tissue>
    </source>
</reference>
<dbReference type="SUPFAM" id="SSF110004">
    <property type="entry name" value="Glycolipid transfer protein, GLTP"/>
    <property type="match status" value="1"/>
</dbReference>
<dbReference type="RefSeq" id="XP_022319258.1">
    <property type="nucleotide sequence ID" value="XM_022463550.1"/>
</dbReference>
<dbReference type="Proteomes" id="UP000694844">
    <property type="component" value="Chromosome 2"/>
</dbReference>
<feature type="region of interest" description="Disordered" evidence="7">
    <location>
        <begin position="178"/>
        <end position="275"/>
    </location>
</feature>
<accession>A0A8B8CTX4</accession>
<dbReference type="SUPFAM" id="SSF50729">
    <property type="entry name" value="PH domain-like"/>
    <property type="match status" value="1"/>
</dbReference>
<dbReference type="AlphaFoldDB" id="A0A8B8CTX4"/>
<feature type="compositionally biased region" description="Polar residues" evidence="7">
    <location>
        <begin position="206"/>
        <end position="218"/>
    </location>
</feature>
<comment type="subcellular location">
    <subcellularLocation>
        <location evidence="2">Golgi apparatus</location>
        <location evidence="2">trans-Golgi network membrane</location>
    </subcellularLocation>
    <subcellularLocation>
        <location evidence="1">Membrane</location>
        <topology evidence="1">Peripheral membrane protein</topology>
    </subcellularLocation>
</comment>
<evidence type="ECO:0000313" key="9">
    <source>
        <dbReference type="Proteomes" id="UP000694844"/>
    </source>
</evidence>
<dbReference type="FunFam" id="2.30.29.30:FF:000085">
    <property type="entry name" value="Pleckstrin homology domain-containing family A member 8"/>
    <property type="match status" value="1"/>
</dbReference>
<dbReference type="CDD" id="cd01247">
    <property type="entry name" value="PH_FAPP1_FAPP2"/>
    <property type="match status" value="1"/>
</dbReference>
<dbReference type="Pfam" id="PF08718">
    <property type="entry name" value="GLTP"/>
    <property type="match status" value="1"/>
</dbReference>
<dbReference type="PROSITE" id="PS50003">
    <property type="entry name" value="PH_DOMAIN"/>
    <property type="match status" value="1"/>
</dbReference>
<evidence type="ECO:0000256" key="6">
    <source>
        <dbReference type="ARBA" id="ARBA00023136"/>
    </source>
</evidence>
<protein>
    <recommendedName>
        <fullName evidence="3">Pleckstrin homology domain-containing family A member 8</fullName>
    </recommendedName>
</protein>
<keyword evidence="9" id="KW-1185">Reference proteome</keyword>
<dbReference type="GO" id="GO:0005829">
    <property type="term" value="C:cytosol"/>
    <property type="evidence" value="ECO:0007669"/>
    <property type="project" value="TreeGrafter"/>
</dbReference>
<feature type="domain" description="PH" evidence="8">
    <location>
        <begin position="1"/>
        <end position="93"/>
    </location>
</feature>
<dbReference type="InterPro" id="IPR001849">
    <property type="entry name" value="PH_domain"/>
</dbReference>
<proteinExistence type="predicted"/>
<dbReference type="KEGG" id="cvn:111122024"/>
<evidence type="ECO:0000256" key="1">
    <source>
        <dbReference type="ARBA" id="ARBA00004170"/>
    </source>
</evidence>
<dbReference type="Gene3D" id="1.10.3520.10">
    <property type="entry name" value="Glycolipid transfer protein"/>
    <property type="match status" value="1"/>
</dbReference>
<dbReference type="FunFam" id="1.10.3520.10:FF:000001">
    <property type="entry name" value="Pleckstrin domain-containing family A member 8"/>
    <property type="match status" value="1"/>
</dbReference>
<evidence type="ECO:0000256" key="3">
    <source>
        <dbReference type="ARBA" id="ARBA00016588"/>
    </source>
</evidence>
<gene>
    <name evidence="10" type="primary">LOC111122024</name>
</gene>
<dbReference type="SMART" id="SM00233">
    <property type="entry name" value="PH"/>
    <property type="match status" value="1"/>
</dbReference>
<dbReference type="PANTHER" id="PTHR10219:SF25">
    <property type="entry name" value="PLECKSTRIN HOMOLOGY DOMAIN-CONTAINING FAMILY A MEMBER 8"/>
    <property type="match status" value="1"/>
</dbReference>
<name>A0A8B8CTX4_CRAVI</name>
<dbReference type="Pfam" id="PF00169">
    <property type="entry name" value="PH"/>
    <property type="match status" value="1"/>
</dbReference>
<dbReference type="GO" id="GO:0005794">
    <property type="term" value="C:Golgi apparatus"/>
    <property type="evidence" value="ECO:0007669"/>
    <property type="project" value="UniProtKB-SubCell"/>
</dbReference>
<keyword evidence="5" id="KW-0333">Golgi apparatus</keyword>
<dbReference type="InterPro" id="IPR036497">
    <property type="entry name" value="GLTP_sf"/>
</dbReference>
<sequence>MEGVLLKWTNYLTGWQPRWFVLDNGNLSYYKSEEEVNLGCKGSIRMAVCDINVHSTDKCRLDLIIPGESHFYLRASNPQERQQWLVSLGTAKASLTNGRIKKSADEVSPDIIKTKKSELRLYCDLLMQQVHSVKSVAQSGNPVDLEKLNEATSLLGPTCDTFISTLEDCMKIANASKAYDSPHQHISDSPFPMIKLKPPQKKDSRSYSVSDKYSPTASSRRRTLSDSSPEKLSPRSRSAMSLSTQPQVNETSESDDAPVSKTADDKPLFSEENSSNEILKRSASLKSLENGDEEFKDAIDEKIPNFFSTMQSSFMDLQLEADGGISIEHFLSACRCLVPIFDKLNGTAFAPVKMDFQGNIRKIQQKYSTNPSSFTTLQTMVLTEVDCKHHRISSSATVALLWMKRGLQFIREFLKEILNNQQDLSLAASNAYSRSLKPFHGWVVRGVFAVAVKALPSRDVFISLLAVPGEKSEGTDFLHSLMSDMENYVTALGEILRILDDFYRVNTLENEEPV</sequence>
<dbReference type="PANTHER" id="PTHR10219">
    <property type="entry name" value="GLYCOLIPID TRANSFER PROTEIN-RELATED"/>
    <property type="match status" value="1"/>
</dbReference>
<organism evidence="9 10">
    <name type="scientific">Crassostrea virginica</name>
    <name type="common">Eastern oyster</name>
    <dbReference type="NCBI Taxonomy" id="6565"/>
    <lineage>
        <taxon>Eukaryota</taxon>
        <taxon>Metazoa</taxon>
        <taxon>Spiralia</taxon>
        <taxon>Lophotrochozoa</taxon>
        <taxon>Mollusca</taxon>
        <taxon>Bivalvia</taxon>
        <taxon>Autobranchia</taxon>
        <taxon>Pteriomorphia</taxon>
        <taxon>Ostreida</taxon>
        <taxon>Ostreoidea</taxon>
        <taxon>Ostreidae</taxon>
        <taxon>Crassostrea</taxon>
    </lineage>
</organism>
<dbReference type="InterPro" id="IPR011993">
    <property type="entry name" value="PH-like_dom_sf"/>
</dbReference>
<evidence type="ECO:0000313" key="10">
    <source>
        <dbReference type="RefSeq" id="XP_022319258.1"/>
    </source>
</evidence>
<dbReference type="GO" id="GO:1902388">
    <property type="term" value="F:ceramide 1-phosphate transfer activity"/>
    <property type="evidence" value="ECO:0007669"/>
    <property type="project" value="TreeGrafter"/>
</dbReference>
<feature type="compositionally biased region" description="Polar residues" evidence="7">
    <location>
        <begin position="235"/>
        <end position="251"/>
    </location>
</feature>
<dbReference type="OrthoDB" id="1854502at2759"/>